<reference evidence="1 2" key="1">
    <citation type="submission" date="2014-02" db="EMBL/GenBank/DDBJ databases">
        <title>The small core and large imbalanced accessory genome model reveals a collaborative survival strategy of Sorangium cellulosum strains in nature.</title>
        <authorList>
            <person name="Han K."/>
            <person name="Peng R."/>
            <person name="Blom J."/>
            <person name="Li Y.-Z."/>
        </authorList>
    </citation>
    <scope>NUCLEOTIDE SEQUENCE [LARGE SCALE GENOMIC DNA]</scope>
    <source>
        <strain evidence="1 2">So0007-03</strain>
    </source>
</reference>
<evidence type="ECO:0000313" key="1">
    <source>
        <dbReference type="EMBL" id="KYG09323.1"/>
    </source>
</evidence>
<dbReference type="Proteomes" id="UP000075502">
    <property type="component" value="Unassembled WGS sequence"/>
</dbReference>
<accession>A0A150TX94</accession>
<evidence type="ECO:0000313" key="2">
    <source>
        <dbReference type="Proteomes" id="UP000075502"/>
    </source>
</evidence>
<name>A0A150TX94_SORCE</name>
<dbReference type="EMBL" id="JEME01000708">
    <property type="protein sequence ID" value="KYG09323.1"/>
    <property type="molecule type" value="Genomic_DNA"/>
</dbReference>
<protein>
    <submittedName>
        <fullName evidence="1">Uncharacterized protein</fullName>
    </submittedName>
</protein>
<proteinExistence type="predicted"/>
<organism evidence="1 2">
    <name type="scientific">Sorangium cellulosum</name>
    <name type="common">Polyangium cellulosum</name>
    <dbReference type="NCBI Taxonomy" id="56"/>
    <lineage>
        <taxon>Bacteria</taxon>
        <taxon>Pseudomonadati</taxon>
        <taxon>Myxococcota</taxon>
        <taxon>Polyangia</taxon>
        <taxon>Polyangiales</taxon>
        <taxon>Polyangiaceae</taxon>
        <taxon>Sorangium</taxon>
    </lineage>
</organism>
<dbReference type="AlphaFoldDB" id="A0A150TX94"/>
<sequence length="120" mass="12874">MSAGATTRERSGVVALRRTIGAAESAAARRKELSVERSFVMVFDDTLSDMYGAGAGPPGAGFIRKYTSLEHTDIFSSAGQLCLQAVMQRIGGLSELPLRITMEHSANGYDWKPKHTAAVL</sequence>
<comment type="caution">
    <text evidence="1">The sequence shown here is derived from an EMBL/GenBank/DDBJ whole genome shotgun (WGS) entry which is preliminary data.</text>
</comment>
<gene>
    <name evidence="1" type="ORF">BE21_18485</name>
</gene>